<evidence type="ECO:0000313" key="2">
    <source>
        <dbReference type="EMBL" id="WOO31061.1"/>
    </source>
</evidence>
<sequence>MMSAIPFEIPTKWSAQLATGELVRYGGLLKDVGTGKIVAHLQETGVAQSVLSSLVSGAPTPLSLVSGLINASTGVYTAVQVGQIGTQINQLKTMVETLQSLQVATLGLSLAGVGASVAGFLYMRKRFNALDGRLDQIIDTMNTAFEDQRKADLRARMSRTKGLIQRAEHAKDLSNPQPEYREVASALADQAAYFDGELSITLSTKDRIPVDFFWQLVQSLMLCNNVRIDCDMRSNELKYALRTAETVGSEYQRLFNPLTPMSFEGTVENGLNTVKVLRDISDSAASKPYLIDYLRTRRIAGDEYVNALEQEQQNSLLMLRTS</sequence>
<name>A0ABZ0J140_9BURK</name>
<organism evidence="2 3">
    <name type="scientific">Diaphorobacter limosus</name>
    <dbReference type="NCBI Taxonomy" id="3036128"/>
    <lineage>
        <taxon>Bacteria</taxon>
        <taxon>Pseudomonadati</taxon>
        <taxon>Pseudomonadota</taxon>
        <taxon>Betaproteobacteria</taxon>
        <taxon>Burkholderiales</taxon>
        <taxon>Comamonadaceae</taxon>
        <taxon>Diaphorobacter</taxon>
    </lineage>
</organism>
<protein>
    <submittedName>
        <fullName evidence="2">Uncharacterized protein</fullName>
    </submittedName>
</protein>
<reference evidence="2 3" key="1">
    <citation type="submission" date="2023-03" db="EMBL/GenBank/DDBJ databases">
        <title>Diaphorobacter basophil sp. nov., isolated from a sewage-treatment plant.</title>
        <authorList>
            <person name="Yang K."/>
        </authorList>
    </citation>
    <scope>NUCLEOTIDE SEQUENCE [LARGE SCALE GENOMIC DNA]</scope>
    <source>
        <strain evidence="2 3">Y-1</strain>
    </source>
</reference>
<dbReference type="EMBL" id="CP136921">
    <property type="protein sequence ID" value="WOO31061.1"/>
    <property type="molecule type" value="Genomic_DNA"/>
</dbReference>
<accession>A0ABZ0J140</accession>
<feature type="transmembrane region" description="Helical" evidence="1">
    <location>
        <begin position="101"/>
        <end position="123"/>
    </location>
</feature>
<keyword evidence="3" id="KW-1185">Reference proteome</keyword>
<dbReference type="RefSeq" id="WP_317700547.1">
    <property type="nucleotide sequence ID" value="NZ_CP136921.1"/>
</dbReference>
<dbReference type="Proteomes" id="UP001303211">
    <property type="component" value="Chromosome"/>
</dbReference>
<evidence type="ECO:0000313" key="3">
    <source>
        <dbReference type="Proteomes" id="UP001303211"/>
    </source>
</evidence>
<keyword evidence="1" id="KW-0812">Transmembrane</keyword>
<evidence type="ECO:0000256" key="1">
    <source>
        <dbReference type="SAM" id="Phobius"/>
    </source>
</evidence>
<proteinExistence type="predicted"/>
<gene>
    <name evidence="2" type="ORF">P4826_11605</name>
</gene>
<keyword evidence="1" id="KW-1133">Transmembrane helix</keyword>
<keyword evidence="1" id="KW-0472">Membrane</keyword>